<dbReference type="PROSITE" id="PS50069">
    <property type="entry name" value="CULLIN_2"/>
    <property type="match status" value="1"/>
</dbReference>
<reference evidence="11" key="3">
    <citation type="submission" date="2025-09" db="UniProtKB">
        <authorList>
            <consortium name="Ensembl"/>
        </authorList>
    </citation>
    <scope>IDENTIFICATION</scope>
    <source>
        <strain evidence="11">broiler</strain>
    </source>
</reference>
<keyword evidence="6" id="KW-0832">Ubl conjugation</keyword>
<dbReference type="InterPro" id="IPR036317">
    <property type="entry name" value="Cullin_homology_sf"/>
</dbReference>
<dbReference type="InterPro" id="IPR019559">
    <property type="entry name" value="Cullin_neddylation_domain"/>
</dbReference>
<dbReference type="GO" id="GO:0006511">
    <property type="term" value="P:ubiquitin-dependent protein catabolic process"/>
    <property type="evidence" value="ECO:0007669"/>
    <property type="project" value="InterPro"/>
</dbReference>
<evidence type="ECO:0000313" key="11">
    <source>
        <dbReference type="Ensembl" id="ENSGALP00010026778.1"/>
    </source>
</evidence>
<feature type="region of interest" description="Disordered" evidence="8">
    <location>
        <begin position="86"/>
        <end position="111"/>
    </location>
</feature>
<proteinExistence type="inferred from homology"/>
<comment type="subcellular location">
    <subcellularLocation>
        <location evidence="1">Cytoplasm</location>
    </subcellularLocation>
</comment>
<dbReference type="InterPro" id="IPR056405">
    <property type="entry name" value="ARM_CUL7_CUL9"/>
</dbReference>
<dbReference type="GO" id="GO:0005737">
    <property type="term" value="C:cytoplasm"/>
    <property type="evidence" value="ECO:0007669"/>
    <property type="project" value="UniProtKB-SubCell"/>
</dbReference>
<dbReference type="SMART" id="SM01337">
    <property type="entry name" value="APC10"/>
    <property type="match status" value="1"/>
</dbReference>
<comment type="similarity">
    <text evidence="7">Belongs to the cullin family.</text>
</comment>
<dbReference type="InterPro" id="IPR055486">
    <property type="entry name" value="CUL7/CUL9_N"/>
</dbReference>
<dbReference type="InterPro" id="IPR036388">
    <property type="entry name" value="WH-like_DNA-bd_sf"/>
</dbReference>
<dbReference type="PANTHER" id="PTHR22771:SF4">
    <property type="entry name" value="CULLIN 7-RELATED"/>
    <property type="match status" value="1"/>
</dbReference>
<evidence type="ECO:0000259" key="9">
    <source>
        <dbReference type="PROSITE" id="PS50069"/>
    </source>
</evidence>
<dbReference type="Pfam" id="PF11515">
    <property type="entry name" value="Cul7"/>
    <property type="match status" value="1"/>
</dbReference>
<protein>
    <recommendedName>
        <fullName evidence="13">Cullin 7</fullName>
    </recommendedName>
</protein>
<sequence length="1937" mass="210339">MVNERREGGLLVHLGPQLQAYPQELLRQRRGPDGAPEYLVRWRVVGAEERAAGGGGGGGSSAGLRSESVAMWLSAEEVRAGCPALLGGGERAGPRAKEERAPGPPPAPPDEASLLEMKADVGSLVRRAGRQLAGSGTPASSVLNTIRVLSAYAGIGALAGAFKETGALELLMEMLCHEEKPICRGAGEMLRALASHDAGSWAYVLLSLSQQDGIEQHMDFDGRYTLLELFAETTSSEEHCVSFEGIHLPQIPGKQLFALVKRYLCVTSLLDKLSGGEEQSEEWQASSRVKQEFEFSMAMANLIVELVRVMGWDHSHKPEPPSQQETKPRTARPIFQRQPTSSSAAPAAPAPPPNEPSTFKTRSAFPSRSSYVEYVQANLAHGMRVRMLEDYEQVSAGDEGEFRQSNDGTPPVQVYWYASGCTYWVHWHMVEIIGFSGQEEHEGREKVSTVRYSHKLAAATQPLFSKPPGGLYSLPYLGQQPSRAAATLSRAEWWELLFFVKKLEAQQQEEIVRLIWQEHTEQLSEPSEDALLQLPVPAELAQKVLQALEKRLQGSAQSELRSSRVYAKYLPGSGAEQRGGGSATVSSEGEDSRAVPAEVAKEELSAATALRSDSQLFCELLEREGLRFPQAADTAARPRAGRGPGAGLSGARGAALTCLSPRWAHVGRSEHGRAAWAGEGGSGGPLLRCPRPHREKLVKAVVELLSSEETEPCPAALVLRLVALLMERCDCCVPFATEGGVRAMLACMRQHATSALVQQAGLAVSACGSSGVGGARFGPSLLSRADAQMMREIFASIGSACGEGSPGLLGAIPAAIRAMQGVPGGSSGVRNGLLVVKMLVDGHRGLAEQLVGCDLPVVLQSCWRAGTGCPAALRLQVLRGRPSAPRPRRRGLRILSCAARPAGAEALLLEDVVVALERQLCGVAAIPAGEASRQLQERRCFRPLLRSLELPGAEKAVGLRIIRWGSVAAWGPGAGLPRAPGCAACRRLRAVSPQVAQEAVGFLHRLATASKDCAVGMCRAGAREAVAKALDKHGPALPLAPALLELVSDCERHAALYRKLTGSILAGCIQVVLGQIEEHRRSQRPISVPFFDVFLHNLCRGSSVEVKEDKCWEKVQVSSNPHRASKLTDRNPKTYWESNGSTGSHYITIHMQCGVVVREMSMLVASEDSSYMPARVVVLGGDSPADVRTELNAVTVLPSASRVVLLENMTRFWPVIQIRVKRCQQGGIDTRVRGIEVLGPKPTFWPIFKEQLCRRTFLSCSARAHTWCQEIHRDRGQLLQLFGKLNRALQHEQDFADRFLPDDEAARALGRTCWEALVTPVVQSITSPDPSGISPLAWLLGEYVGSAEPPRGDAFGSCVRLLTQLLVHVDTGGAEPEEAGGRKKETPGRVAVAVKSGGLWDMVRCWRGVVQQQVQRFLEMSGQAPDVVEGYCALYRRLRGATEELFGQQAAFVAAVGQGFAGALLQLSFLTALHVSERFARYLDRKVRELHGAAGGAGQLQQILEPFVVFGGLEFAHTFEHFYRLYLGDRLLAQGPSWLEGAAVEQMGLCFPRRFPQEMLSDLAASEELRRHFGLFRLQERDRRLLERGLGTESPEAEVRGGAMGAGGRSVLVLSPRCWPVSPLCYVEEPRRFFPAALSSPLDEFADFWRHSQSRPGWVCSRPRRLQWTWLGHAELRFGDCVLHVSTLQMYILLRFNSAEEVAVEALLQATGLPAELVHQALAPLTHGDGILVQTWGLADRGPGAAPGALRLNRAALAHASGRHLRLLPRQRYLRAERAESSALERKRNVLCCLITRILKAEKQLHIDNLVFKVIDACEKGELGLGQQFLSFCCHSVDVLSCVLHLLNQGYLRRQDERPQVLEYVSAEPPPAPSQAQPQVAFQTVEIKTAANPASAERRQTCPHAVSPAGSTVGHGWPGRGHEGGSSTGAAQGQGNC</sequence>
<dbReference type="Pfam" id="PF03256">
    <property type="entry name" value="ANAPC10"/>
    <property type="match status" value="1"/>
</dbReference>
<dbReference type="Pfam" id="PF24742">
    <property type="entry name" value="ARM_CUL7_CUL9"/>
    <property type="match status" value="1"/>
</dbReference>
<keyword evidence="4" id="KW-1017">Isopeptide bond</keyword>
<name>A0A8V0Z6K2_CHICK</name>
<dbReference type="OrthoDB" id="9908599at2759"/>
<dbReference type="PROSITE" id="PS51284">
    <property type="entry name" value="DOC"/>
    <property type="match status" value="1"/>
</dbReference>
<evidence type="ECO:0000313" key="12">
    <source>
        <dbReference type="Proteomes" id="UP000000539"/>
    </source>
</evidence>
<dbReference type="PANTHER" id="PTHR22771">
    <property type="entry name" value="CULLIN AND GALACTOSE-BINDING DOMAIN-CONTAINING"/>
    <property type="match status" value="1"/>
</dbReference>
<dbReference type="InterPro" id="IPR036390">
    <property type="entry name" value="WH_DNA-bd_sf"/>
</dbReference>
<dbReference type="InterPro" id="IPR045093">
    <property type="entry name" value="Cullin"/>
</dbReference>
<dbReference type="SMART" id="SM00884">
    <property type="entry name" value="Cullin_Nedd8"/>
    <property type="match status" value="1"/>
</dbReference>
<feature type="region of interest" description="Disordered" evidence="8">
    <location>
        <begin position="314"/>
        <end position="362"/>
    </location>
</feature>
<evidence type="ECO:0000256" key="6">
    <source>
        <dbReference type="ARBA" id="ARBA00022843"/>
    </source>
</evidence>
<dbReference type="Pfam" id="PF23168">
    <property type="entry name" value="CUL7_CUL9_N"/>
    <property type="match status" value="1"/>
</dbReference>
<dbReference type="SUPFAM" id="SSF46785">
    <property type="entry name" value="Winged helix' DNA-binding domain"/>
    <property type="match status" value="1"/>
</dbReference>
<dbReference type="GeneTree" id="ENSGT00940000153954"/>
<dbReference type="SUPFAM" id="SSF63748">
    <property type="entry name" value="Tudor/PWWP/MBT"/>
    <property type="match status" value="1"/>
</dbReference>
<dbReference type="Gene3D" id="2.30.30.30">
    <property type="match status" value="1"/>
</dbReference>
<dbReference type="Proteomes" id="UP000000539">
    <property type="component" value="Chromosome 3"/>
</dbReference>
<dbReference type="InterPro" id="IPR004939">
    <property type="entry name" value="APC_su10/DOC_dom"/>
</dbReference>
<feature type="compositionally biased region" description="Basic and acidic residues" evidence="8">
    <location>
        <begin position="92"/>
        <end position="101"/>
    </location>
</feature>
<evidence type="ECO:0000256" key="2">
    <source>
        <dbReference type="ARBA" id="ARBA00004906"/>
    </source>
</evidence>
<dbReference type="Gene3D" id="3.30.230.130">
    <property type="entry name" value="Cullin, Chain C, Domain 2"/>
    <property type="match status" value="1"/>
</dbReference>
<keyword evidence="12" id="KW-1185">Reference proteome</keyword>
<dbReference type="GO" id="GO:0031625">
    <property type="term" value="F:ubiquitin protein ligase binding"/>
    <property type="evidence" value="ECO:0007669"/>
    <property type="project" value="InterPro"/>
</dbReference>
<feature type="compositionally biased region" description="Low complexity" evidence="8">
    <location>
        <begin position="1928"/>
        <end position="1937"/>
    </location>
</feature>
<feature type="region of interest" description="Disordered" evidence="8">
    <location>
        <begin position="571"/>
        <end position="600"/>
    </location>
</feature>
<evidence type="ECO:0000256" key="1">
    <source>
        <dbReference type="ARBA" id="ARBA00004496"/>
    </source>
</evidence>
<dbReference type="Gene3D" id="2.60.120.260">
    <property type="entry name" value="Galactose-binding domain-like"/>
    <property type="match status" value="1"/>
</dbReference>
<evidence type="ECO:0000256" key="5">
    <source>
        <dbReference type="ARBA" id="ARBA00022786"/>
    </source>
</evidence>
<comment type="pathway">
    <text evidence="2">Protein modification; protein ubiquitination.</text>
</comment>
<dbReference type="SUPFAM" id="SSF75632">
    <property type="entry name" value="Cullin homology domain"/>
    <property type="match status" value="1"/>
</dbReference>
<reference evidence="11" key="1">
    <citation type="submission" date="2020-11" db="EMBL/GenBank/DDBJ databases">
        <title>Gallus gallus (Chicken) genome, bGalGal1, GRCg7b, maternal haplotype autosomes + Z &amp; W.</title>
        <authorList>
            <person name="Warren W."/>
            <person name="Formenti G."/>
            <person name="Fedrigo O."/>
            <person name="Haase B."/>
            <person name="Mountcastle J."/>
            <person name="Balacco J."/>
            <person name="Tracey A."/>
            <person name="Schneider V."/>
            <person name="Okimoto R."/>
            <person name="Cheng H."/>
            <person name="Hawken R."/>
            <person name="Howe K."/>
            <person name="Jarvis E.D."/>
        </authorList>
    </citation>
    <scope>NUCLEOTIDE SEQUENCE [LARGE SCALE GENOMIC DNA]</scope>
    <source>
        <strain evidence="11">Broiler</strain>
    </source>
</reference>
<dbReference type="Gene3D" id="1.10.10.10">
    <property type="entry name" value="Winged helix-like DNA-binding domain superfamily/Winged helix DNA-binding domain"/>
    <property type="match status" value="1"/>
</dbReference>
<dbReference type="InterPro" id="IPR008979">
    <property type="entry name" value="Galactose-bd-like_sf"/>
</dbReference>
<dbReference type="InterPro" id="IPR014722">
    <property type="entry name" value="Rib_uL2_dom2"/>
</dbReference>
<feature type="domain" description="Cullin family profile" evidence="9">
    <location>
        <begin position="1474"/>
        <end position="1726"/>
    </location>
</feature>
<dbReference type="InterPro" id="IPR016158">
    <property type="entry name" value="Cullin_homology"/>
</dbReference>
<dbReference type="Pfam" id="PF26557">
    <property type="entry name" value="Cullin_AB"/>
    <property type="match status" value="1"/>
</dbReference>
<feature type="domain" description="DOC" evidence="10">
    <location>
        <begin position="1085"/>
        <end position="1264"/>
    </location>
</feature>
<dbReference type="InterPro" id="IPR021097">
    <property type="entry name" value="CPH_domain"/>
</dbReference>
<reference evidence="11" key="2">
    <citation type="submission" date="2025-08" db="UniProtKB">
        <authorList>
            <consortium name="Ensembl"/>
        </authorList>
    </citation>
    <scope>IDENTIFICATION</scope>
    <source>
        <strain evidence="11">broiler</strain>
    </source>
</reference>
<evidence type="ECO:0000259" key="10">
    <source>
        <dbReference type="PROSITE" id="PS51284"/>
    </source>
</evidence>
<evidence type="ECO:0000256" key="3">
    <source>
        <dbReference type="ARBA" id="ARBA00022490"/>
    </source>
</evidence>
<gene>
    <name evidence="11" type="primary">LOC421255</name>
</gene>
<evidence type="ECO:0000256" key="4">
    <source>
        <dbReference type="ARBA" id="ARBA00022499"/>
    </source>
</evidence>
<dbReference type="CDD" id="cd08665">
    <property type="entry name" value="APC10-CUL7"/>
    <property type="match status" value="1"/>
</dbReference>
<feature type="compositionally biased region" description="Gly residues" evidence="8">
    <location>
        <begin position="1916"/>
        <end position="1927"/>
    </location>
</feature>
<evidence type="ECO:0000256" key="7">
    <source>
        <dbReference type="PROSITE-ProRule" id="PRU00330"/>
    </source>
</evidence>
<keyword evidence="5" id="KW-0833">Ubl conjugation pathway</keyword>
<evidence type="ECO:0008006" key="13">
    <source>
        <dbReference type="Google" id="ProtNLM"/>
    </source>
</evidence>
<evidence type="ECO:0000256" key="8">
    <source>
        <dbReference type="SAM" id="MobiDB-lite"/>
    </source>
</evidence>
<organism evidence="11 12">
    <name type="scientific">Gallus gallus</name>
    <name type="common">Chicken</name>
    <dbReference type="NCBI Taxonomy" id="9031"/>
    <lineage>
        <taxon>Eukaryota</taxon>
        <taxon>Metazoa</taxon>
        <taxon>Chordata</taxon>
        <taxon>Craniata</taxon>
        <taxon>Vertebrata</taxon>
        <taxon>Euteleostomi</taxon>
        <taxon>Archelosauria</taxon>
        <taxon>Archosauria</taxon>
        <taxon>Dinosauria</taxon>
        <taxon>Saurischia</taxon>
        <taxon>Theropoda</taxon>
        <taxon>Coelurosauria</taxon>
        <taxon>Aves</taxon>
        <taxon>Neognathae</taxon>
        <taxon>Galloanserae</taxon>
        <taxon>Galliformes</taxon>
        <taxon>Phasianidae</taxon>
        <taxon>Phasianinae</taxon>
        <taxon>Gallus</taxon>
    </lineage>
</organism>
<keyword evidence="3" id="KW-0963">Cytoplasm</keyword>
<accession>A0A8V0Z6K2</accession>
<dbReference type="InterPro" id="IPR059120">
    <property type="entry name" value="Cullin-like_AB"/>
</dbReference>
<dbReference type="Ensembl" id="ENSGALT00010044856.1">
    <property type="protein sequence ID" value="ENSGALP00010026778.1"/>
    <property type="gene ID" value="ENSGALG00010018520.1"/>
</dbReference>
<dbReference type="SUPFAM" id="SSF49785">
    <property type="entry name" value="Galactose-binding domain-like"/>
    <property type="match status" value="1"/>
</dbReference>
<feature type="region of interest" description="Disordered" evidence="8">
    <location>
        <begin position="1893"/>
        <end position="1937"/>
    </location>
</feature>